<gene>
    <name evidence="1" type="ORF">LVIROSA_LOCUS16591</name>
</gene>
<dbReference type="AlphaFoldDB" id="A0AAU9MRS0"/>
<sequence>MVARYGDDSDSHPPYDHGLWIEASGGIKKGRVLGFGFVSDPQRFLMPSLVAPSTSSDNLEVIMDRIREEMNKEFKSERDEMKQALLAECTEIEAQKQEIVKMYNEILKLAQGNNTN</sequence>
<dbReference type="EMBL" id="CAKMRJ010003079">
    <property type="protein sequence ID" value="CAH1429756.1"/>
    <property type="molecule type" value="Genomic_DNA"/>
</dbReference>
<name>A0AAU9MRS0_9ASTR</name>
<comment type="caution">
    <text evidence="1">The sequence shown here is derived from an EMBL/GenBank/DDBJ whole genome shotgun (WGS) entry which is preliminary data.</text>
</comment>
<organism evidence="1 2">
    <name type="scientific">Lactuca virosa</name>
    <dbReference type="NCBI Taxonomy" id="75947"/>
    <lineage>
        <taxon>Eukaryota</taxon>
        <taxon>Viridiplantae</taxon>
        <taxon>Streptophyta</taxon>
        <taxon>Embryophyta</taxon>
        <taxon>Tracheophyta</taxon>
        <taxon>Spermatophyta</taxon>
        <taxon>Magnoliopsida</taxon>
        <taxon>eudicotyledons</taxon>
        <taxon>Gunneridae</taxon>
        <taxon>Pentapetalae</taxon>
        <taxon>asterids</taxon>
        <taxon>campanulids</taxon>
        <taxon>Asterales</taxon>
        <taxon>Asteraceae</taxon>
        <taxon>Cichorioideae</taxon>
        <taxon>Cichorieae</taxon>
        <taxon>Lactucinae</taxon>
        <taxon>Lactuca</taxon>
    </lineage>
</organism>
<keyword evidence="2" id="KW-1185">Reference proteome</keyword>
<accession>A0AAU9MRS0</accession>
<reference evidence="1 2" key="1">
    <citation type="submission" date="2022-01" db="EMBL/GenBank/DDBJ databases">
        <authorList>
            <person name="Xiong W."/>
            <person name="Schranz E."/>
        </authorList>
    </citation>
    <scope>NUCLEOTIDE SEQUENCE [LARGE SCALE GENOMIC DNA]</scope>
</reference>
<protein>
    <submittedName>
        <fullName evidence="1">Uncharacterized protein</fullName>
    </submittedName>
</protein>
<proteinExistence type="predicted"/>
<evidence type="ECO:0000313" key="1">
    <source>
        <dbReference type="EMBL" id="CAH1429756.1"/>
    </source>
</evidence>
<dbReference type="Proteomes" id="UP001157418">
    <property type="component" value="Unassembled WGS sequence"/>
</dbReference>
<evidence type="ECO:0000313" key="2">
    <source>
        <dbReference type="Proteomes" id="UP001157418"/>
    </source>
</evidence>